<dbReference type="RefSeq" id="WP_200273169.1">
    <property type="nucleotide sequence ID" value="NZ_JAENIJ010000038.1"/>
</dbReference>
<evidence type="ECO:0000256" key="5">
    <source>
        <dbReference type="ARBA" id="ARBA00022960"/>
    </source>
</evidence>
<dbReference type="Gene3D" id="3.90.190.20">
    <property type="entry name" value="Mur ligase, C-terminal domain"/>
    <property type="match status" value="1"/>
</dbReference>
<evidence type="ECO:0000259" key="11">
    <source>
        <dbReference type="Pfam" id="PF08245"/>
    </source>
</evidence>
<keyword evidence="4" id="KW-0067">ATP-binding</keyword>
<evidence type="ECO:0000256" key="7">
    <source>
        <dbReference type="ARBA" id="ARBA00023306"/>
    </source>
</evidence>
<keyword evidence="7" id="KW-0131">Cell cycle</keyword>
<organism evidence="12 13">
    <name type="scientific">Luteolibacter pohnpeiensis</name>
    <dbReference type="NCBI Taxonomy" id="454153"/>
    <lineage>
        <taxon>Bacteria</taxon>
        <taxon>Pseudomonadati</taxon>
        <taxon>Verrucomicrobiota</taxon>
        <taxon>Verrucomicrobiia</taxon>
        <taxon>Verrucomicrobiales</taxon>
        <taxon>Verrucomicrobiaceae</taxon>
        <taxon>Luteolibacter</taxon>
    </lineage>
</organism>
<dbReference type="Pfam" id="PF02875">
    <property type="entry name" value="Mur_ligase_C"/>
    <property type="match status" value="1"/>
</dbReference>
<dbReference type="InterPro" id="IPR013221">
    <property type="entry name" value="Mur_ligase_cen"/>
</dbReference>
<dbReference type="InterPro" id="IPR000713">
    <property type="entry name" value="Mur_ligase_N"/>
</dbReference>
<keyword evidence="3" id="KW-0547">Nucleotide-binding</keyword>
<dbReference type="Proteomes" id="UP000603141">
    <property type="component" value="Unassembled WGS sequence"/>
</dbReference>
<dbReference type="InterPro" id="IPR036615">
    <property type="entry name" value="Mur_ligase_C_dom_sf"/>
</dbReference>
<feature type="domain" description="Mur ligase C-terminal" evidence="10">
    <location>
        <begin position="315"/>
        <end position="447"/>
    </location>
</feature>
<dbReference type="EMBL" id="JAENIJ010000038">
    <property type="protein sequence ID" value="MBK1884198.1"/>
    <property type="molecule type" value="Genomic_DNA"/>
</dbReference>
<dbReference type="GO" id="GO:0008360">
    <property type="term" value="P:regulation of cell shape"/>
    <property type="evidence" value="ECO:0007669"/>
    <property type="project" value="UniProtKB-KW"/>
</dbReference>
<evidence type="ECO:0000256" key="4">
    <source>
        <dbReference type="ARBA" id="ARBA00022840"/>
    </source>
</evidence>
<dbReference type="InterPro" id="IPR005757">
    <property type="entry name" value="Mpl"/>
</dbReference>
<keyword evidence="13" id="KW-1185">Reference proteome</keyword>
<dbReference type="InterPro" id="IPR050061">
    <property type="entry name" value="MurCDEF_pg_biosynth"/>
</dbReference>
<comment type="caution">
    <text evidence="12">The sequence shown here is derived from an EMBL/GenBank/DDBJ whole genome shotgun (WGS) entry which is preliminary data.</text>
</comment>
<dbReference type="Pfam" id="PF01225">
    <property type="entry name" value="Mur_ligase"/>
    <property type="match status" value="1"/>
</dbReference>
<name>A0A934VXT6_9BACT</name>
<evidence type="ECO:0000256" key="3">
    <source>
        <dbReference type="ARBA" id="ARBA00022741"/>
    </source>
</evidence>
<dbReference type="SUPFAM" id="SSF53244">
    <property type="entry name" value="MurD-like peptide ligases, peptide-binding domain"/>
    <property type="match status" value="1"/>
</dbReference>
<protein>
    <submittedName>
        <fullName evidence="12">UDP-N-acetylmuramate:L-alanyl-gamma-D-glutamyl-meso-diaminopimelate ligase</fullName>
    </submittedName>
</protein>
<keyword evidence="2" id="KW-0132">Cell division</keyword>
<dbReference type="InterPro" id="IPR036565">
    <property type="entry name" value="Mur-like_cat_sf"/>
</dbReference>
<keyword evidence="8" id="KW-0961">Cell wall biogenesis/degradation</keyword>
<dbReference type="GO" id="GO:0016881">
    <property type="term" value="F:acid-amino acid ligase activity"/>
    <property type="evidence" value="ECO:0007669"/>
    <property type="project" value="InterPro"/>
</dbReference>
<sequence>MSEKSRFHFTGICGTAMGAVASAMKQRGFTVTGSDANVYPPMSDFLRGQGIEITEGYREENIPADTDVVIIGNAISRGNPEAEAALDRKLLYHSLPEVMKEFFLRGKRNLVVTGTHGKTTTSSMLAWLLQQAGKNPGYMIGGLPKNLGRGAVFTDSEFNVLEGDEYDTAFFDKRSKFLHYLPDCVIINNIEFDHADIYNHLDEIKLTFRRLLNIVPRSGCAFVNADDTNSLDVAKGAPAPVITIGFAEKADRRIENVSYGETGSSFTLCGESYFVPMTGEFNVRNAAMAASAAGFAGLTAEEIRAGLASFEGIARRQELRGEVNGIKVIDDFAHHPTAIRLAIDSLRQRHPGGRLWVLFEPRSNTTRRAVFQTELAESLAAADFAVVAAIPDLHKIPENDRLDPVKLAADVERLGGHCAYLPDVETIVGHVAITAQAGDVIAVLSNGGFGGIHEKLLSALS</sequence>
<feature type="domain" description="Mur ligase N-terminal catalytic" evidence="9">
    <location>
        <begin position="7"/>
        <end position="103"/>
    </location>
</feature>
<dbReference type="GO" id="GO:0051301">
    <property type="term" value="P:cell division"/>
    <property type="evidence" value="ECO:0007669"/>
    <property type="project" value="UniProtKB-KW"/>
</dbReference>
<dbReference type="GO" id="GO:0071555">
    <property type="term" value="P:cell wall organization"/>
    <property type="evidence" value="ECO:0007669"/>
    <property type="project" value="UniProtKB-KW"/>
</dbReference>
<evidence type="ECO:0000256" key="8">
    <source>
        <dbReference type="ARBA" id="ARBA00023316"/>
    </source>
</evidence>
<dbReference type="AlphaFoldDB" id="A0A934VXT6"/>
<dbReference type="SUPFAM" id="SSF53623">
    <property type="entry name" value="MurD-like peptide ligases, catalytic domain"/>
    <property type="match status" value="1"/>
</dbReference>
<evidence type="ECO:0000313" key="12">
    <source>
        <dbReference type="EMBL" id="MBK1884198.1"/>
    </source>
</evidence>
<gene>
    <name evidence="12" type="primary">mpl</name>
    <name evidence="12" type="ORF">JIN85_17395</name>
</gene>
<evidence type="ECO:0000256" key="2">
    <source>
        <dbReference type="ARBA" id="ARBA00022618"/>
    </source>
</evidence>
<keyword evidence="6" id="KW-0573">Peptidoglycan synthesis</keyword>
<dbReference type="GO" id="GO:0005524">
    <property type="term" value="F:ATP binding"/>
    <property type="evidence" value="ECO:0007669"/>
    <property type="project" value="UniProtKB-KW"/>
</dbReference>
<evidence type="ECO:0000313" key="13">
    <source>
        <dbReference type="Proteomes" id="UP000603141"/>
    </source>
</evidence>
<dbReference type="GO" id="GO:0009252">
    <property type="term" value="P:peptidoglycan biosynthetic process"/>
    <property type="evidence" value="ECO:0007669"/>
    <property type="project" value="UniProtKB-KW"/>
</dbReference>
<dbReference type="NCBIfam" id="TIGR01081">
    <property type="entry name" value="mpl"/>
    <property type="match status" value="1"/>
</dbReference>
<evidence type="ECO:0000259" key="9">
    <source>
        <dbReference type="Pfam" id="PF01225"/>
    </source>
</evidence>
<dbReference type="Gene3D" id="3.40.50.720">
    <property type="entry name" value="NAD(P)-binding Rossmann-like Domain"/>
    <property type="match status" value="1"/>
</dbReference>
<dbReference type="InterPro" id="IPR004101">
    <property type="entry name" value="Mur_ligase_C"/>
</dbReference>
<dbReference type="Pfam" id="PF08245">
    <property type="entry name" value="Mur_ligase_M"/>
    <property type="match status" value="1"/>
</dbReference>
<evidence type="ECO:0000256" key="6">
    <source>
        <dbReference type="ARBA" id="ARBA00022984"/>
    </source>
</evidence>
<keyword evidence="1 12" id="KW-0436">Ligase</keyword>
<accession>A0A934VXT6</accession>
<keyword evidence="5" id="KW-0133">Cell shape</keyword>
<dbReference type="Gene3D" id="3.40.1190.10">
    <property type="entry name" value="Mur-like, catalytic domain"/>
    <property type="match status" value="1"/>
</dbReference>
<reference evidence="12" key="1">
    <citation type="submission" date="2021-01" db="EMBL/GenBank/DDBJ databases">
        <title>Modified the classification status of verrucomicrobia.</title>
        <authorList>
            <person name="Feng X."/>
        </authorList>
    </citation>
    <scope>NUCLEOTIDE SEQUENCE</scope>
    <source>
        <strain evidence="12">KCTC 22041</strain>
    </source>
</reference>
<dbReference type="PANTHER" id="PTHR43445">
    <property type="entry name" value="UDP-N-ACETYLMURAMATE--L-ALANINE LIGASE-RELATED"/>
    <property type="match status" value="1"/>
</dbReference>
<evidence type="ECO:0000259" key="10">
    <source>
        <dbReference type="Pfam" id="PF02875"/>
    </source>
</evidence>
<proteinExistence type="predicted"/>
<evidence type="ECO:0000256" key="1">
    <source>
        <dbReference type="ARBA" id="ARBA00022598"/>
    </source>
</evidence>
<dbReference type="PANTHER" id="PTHR43445:SF5">
    <property type="entry name" value="UDP-N-ACETYLMURAMATE--L-ALANYL-GAMMA-D-GLUTAMYL-MESO-2,6-DIAMINOHEPTANDIOATE LIGASE"/>
    <property type="match status" value="1"/>
</dbReference>
<feature type="domain" description="Mur ligase central" evidence="11">
    <location>
        <begin position="112"/>
        <end position="292"/>
    </location>
</feature>
<dbReference type="SUPFAM" id="SSF51984">
    <property type="entry name" value="MurCD N-terminal domain"/>
    <property type="match status" value="1"/>
</dbReference>